<protein>
    <submittedName>
        <fullName evidence="2">Uncharacterized protein</fullName>
    </submittedName>
</protein>
<comment type="caution">
    <text evidence="2">The sequence shown here is derived from an EMBL/GenBank/DDBJ whole genome shotgun (WGS) entry which is preliminary data.</text>
</comment>
<organism evidence="2 3">
    <name type="scientific">Rubroshorea leprosula</name>
    <dbReference type="NCBI Taxonomy" id="152421"/>
    <lineage>
        <taxon>Eukaryota</taxon>
        <taxon>Viridiplantae</taxon>
        <taxon>Streptophyta</taxon>
        <taxon>Embryophyta</taxon>
        <taxon>Tracheophyta</taxon>
        <taxon>Spermatophyta</taxon>
        <taxon>Magnoliopsida</taxon>
        <taxon>eudicotyledons</taxon>
        <taxon>Gunneridae</taxon>
        <taxon>Pentapetalae</taxon>
        <taxon>rosids</taxon>
        <taxon>malvids</taxon>
        <taxon>Malvales</taxon>
        <taxon>Dipterocarpaceae</taxon>
        <taxon>Rubroshorea</taxon>
    </lineage>
</organism>
<dbReference type="AlphaFoldDB" id="A0AAV5LMF0"/>
<evidence type="ECO:0000256" key="1">
    <source>
        <dbReference type="SAM" id="MobiDB-lite"/>
    </source>
</evidence>
<sequence length="74" mass="7806">MAGRGKKKRTGADEAENRLGSGLEFGASNSLSQPRNSKSVLLFLPLSAGLCCVRLSSVFARESPAELPPTSSLR</sequence>
<accession>A0AAV5LMF0</accession>
<dbReference type="EMBL" id="BPVZ01000125">
    <property type="protein sequence ID" value="GKV37961.1"/>
    <property type="molecule type" value="Genomic_DNA"/>
</dbReference>
<evidence type="ECO:0000313" key="2">
    <source>
        <dbReference type="EMBL" id="GKV37961.1"/>
    </source>
</evidence>
<keyword evidence="3" id="KW-1185">Reference proteome</keyword>
<feature type="region of interest" description="Disordered" evidence="1">
    <location>
        <begin position="1"/>
        <end position="35"/>
    </location>
</feature>
<proteinExistence type="predicted"/>
<evidence type="ECO:0000313" key="3">
    <source>
        <dbReference type="Proteomes" id="UP001054252"/>
    </source>
</evidence>
<gene>
    <name evidence="2" type="ORF">SLEP1_g45921</name>
</gene>
<name>A0AAV5LMF0_9ROSI</name>
<reference evidence="2 3" key="1">
    <citation type="journal article" date="2021" name="Commun. Biol.">
        <title>The genome of Shorea leprosula (Dipterocarpaceae) highlights the ecological relevance of drought in aseasonal tropical rainforests.</title>
        <authorList>
            <person name="Ng K.K.S."/>
            <person name="Kobayashi M.J."/>
            <person name="Fawcett J.A."/>
            <person name="Hatakeyama M."/>
            <person name="Paape T."/>
            <person name="Ng C.H."/>
            <person name="Ang C.C."/>
            <person name="Tnah L.H."/>
            <person name="Lee C.T."/>
            <person name="Nishiyama T."/>
            <person name="Sese J."/>
            <person name="O'Brien M.J."/>
            <person name="Copetti D."/>
            <person name="Mohd Noor M.I."/>
            <person name="Ong R.C."/>
            <person name="Putra M."/>
            <person name="Sireger I.Z."/>
            <person name="Indrioko S."/>
            <person name="Kosugi Y."/>
            <person name="Izuno A."/>
            <person name="Isagi Y."/>
            <person name="Lee S.L."/>
            <person name="Shimizu K.K."/>
        </authorList>
    </citation>
    <scope>NUCLEOTIDE SEQUENCE [LARGE SCALE GENOMIC DNA]</scope>
    <source>
        <strain evidence="2">214</strain>
    </source>
</reference>
<dbReference type="Proteomes" id="UP001054252">
    <property type="component" value="Unassembled WGS sequence"/>
</dbReference>